<accession>A0A0C9TBK5</accession>
<feature type="non-terminal residue" evidence="1">
    <location>
        <position position="64"/>
    </location>
</feature>
<sequence>MSVIGTEKDSGKCSCYVHSITPNPLSAPNSFRDNNKYILLIFPPSSSSPIFTGQQPKPSDQKLL</sequence>
<evidence type="ECO:0000313" key="1">
    <source>
        <dbReference type="EMBL" id="KIJ26493.1"/>
    </source>
</evidence>
<dbReference type="AlphaFoldDB" id="A0A0C9TBK5"/>
<keyword evidence="2" id="KW-1185">Reference proteome</keyword>
<dbReference type="EMBL" id="KN837367">
    <property type="protein sequence ID" value="KIJ26493.1"/>
    <property type="molecule type" value="Genomic_DNA"/>
</dbReference>
<evidence type="ECO:0000313" key="2">
    <source>
        <dbReference type="Proteomes" id="UP000054279"/>
    </source>
</evidence>
<name>A0A0C9TBK5_SPHS4</name>
<organism evidence="1 2">
    <name type="scientific">Sphaerobolus stellatus (strain SS14)</name>
    <dbReference type="NCBI Taxonomy" id="990650"/>
    <lineage>
        <taxon>Eukaryota</taxon>
        <taxon>Fungi</taxon>
        <taxon>Dikarya</taxon>
        <taxon>Basidiomycota</taxon>
        <taxon>Agaricomycotina</taxon>
        <taxon>Agaricomycetes</taxon>
        <taxon>Phallomycetidae</taxon>
        <taxon>Geastrales</taxon>
        <taxon>Sphaerobolaceae</taxon>
        <taxon>Sphaerobolus</taxon>
    </lineage>
</organism>
<gene>
    <name evidence="1" type="ORF">M422DRAFT_38189</name>
</gene>
<reference evidence="1 2" key="1">
    <citation type="submission" date="2014-06" db="EMBL/GenBank/DDBJ databases">
        <title>Evolutionary Origins and Diversification of the Mycorrhizal Mutualists.</title>
        <authorList>
            <consortium name="DOE Joint Genome Institute"/>
            <consortium name="Mycorrhizal Genomics Consortium"/>
            <person name="Kohler A."/>
            <person name="Kuo A."/>
            <person name="Nagy L.G."/>
            <person name="Floudas D."/>
            <person name="Copeland A."/>
            <person name="Barry K.W."/>
            <person name="Cichocki N."/>
            <person name="Veneault-Fourrey C."/>
            <person name="LaButti K."/>
            <person name="Lindquist E.A."/>
            <person name="Lipzen A."/>
            <person name="Lundell T."/>
            <person name="Morin E."/>
            <person name="Murat C."/>
            <person name="Riley R."/>
            <person name="Ohm R."/>
            <person name="Sun H."/>
            <person name="Tunlid A."/>
            <person name="Henrissat B."/>
            <person name="Grigoriev I.V."/>
            <person name="Hibbett D.S."/>
            <person name="Martin F."/>
        </authorList>
    </citation>
    <scope>NUCLEOTIDE SEQUENCE [LARGE SCALE GENOMIC DNA]</scope>
    <source>
        <strain evidence="1 2">SS14</strain>
    </source>
</reference>
<proteinExistence type="predicted"/>
<dbReference type="HOGENOM" id="CLU_2874082_0_0_1"/>
<protein>
    <submittedName>
        <fullName evidence="1">Unplaced genomic scaffold SPHSTscaffold_292, whole genome shotgun sequence</fullName>
    </submittedName>
</protein>
<dbReference type="Proteomes" id="UP000054279">
    <property type="component" value="Unassembled WGS sequence"/>
</dbReference>